<gene>
    <name evidence="2" type="ORF">EJB06_25255</name>
</gene>
<feature type="domain" description="ABM" evidence="1">
    <location>
        <begin position="2"/>
        <end position="91"/>
    </location>
</feature>
<evidence type="ECO:0000259" key="1">
    <source>
        <dbReference type="PROSITE" id="PS51725"/>
    </source>
</evidence>
<dbReference type="InterPro" id="IPR011008">
    <property type="entry name" value="Dimeric_a/b-barrel"/>
</dbReference>
<dbReference type="RefSeq" id="WP_126076792.1">
    <property type="nucleotide sequence ID" value="NZ_CP051166.1"/>
</dbReference>
<dbReference type="OrthoDB" id="9798157at2"/>
<evidence type="ECO:0000313" key="3">
    <source>
        <dbReference type="Proteomes" id="UP000278085"/>
    </source>
</evidence>
<name>A0A430HFC1_9BURK</name>
<organism evidence="2 3">
    <name type="scientific">Massilia atriviolacea</name>
    <dbReference type="NCBI Taxonomy" id="2495579"/>
    <lineage>
        <taxon>Bacteria</taxon>
        <taxon>Pseudomonadati</taxon>
        <taxon>Pseudomonadota</taxon>
        <taxon>Betaproteobacteria</taxon>
        <taxon>Burkholderiales</taxon>
        <taxon>Oxalobacteraceae</taxon>
        <taxon>Telluria group</taxon>
        <taxon>Massilia</taxon>
    </lineage>
</organism>
<dbReference type="Proteomes" id="UP000278085">
    <property type="component" value="Unassembled WGS sequence"/>
</dbReference>
<dbReference type="SUPFAM" id="SSF54909">
    <property type="entry name" value="Dimeric alpha+beta barrel"/>
    <property type="match status" value="1"/>
</dbReference>
<dbReference type="GO" id="GO:0004497">
    <property type="term" value="F:monooxygenase activity"/>
    <property type="evidence" value="ECO:0007669"/>
    <property type="project" value="UniProtKB-KW"/>
</dbReference>
<dbReference type="PROSITE" id="PS51725">
    <property type="entry name" value="ABM"/>
    <property type="match status" value="1"/>
</dbReference>
<keyword evidence="2" id="KW-0503">Monooxygenase</keyword>
<evidence type="ECO:0000313" key="2">
    <source>
        <dbReference type="EMBL" id="RSZ56211.1"/>
    </source>
</evidence>
<keyword evidence="2" id="KW-0560">Oxidoreductase</keyword>
<accession>A0A430HFC1</accession>
<dbReference type="Pfam" id="PF03992">
    <property type="entry name" value="ABM"/>
    <property type="match status" value="1"/>
</dbReference>
<reference evidence="2 3" key="1">
    <citation type="submission" date="2018-12" db="EMBL/GenBank/DDBJ databases">
        <authorList>
            <person name="Yang E."/>
        </authorList>
    </citation>
    <scope>NUCLEOTIDE SEQUENCE [LARGE SCALE GENOMIC DNA]</scope>
    <source>
        <strain evidence="2 3">SOD</strain>
    </source>
</reference>
<comment type="caution">
    <text evidence="2">The sequence shown here is derived from an EMBL/GenBank/DDBJ whole genome shotgun (WGS) entry which is preliminary data.</text>
</comment>
<dbReference type="Gene3D" id="3.30.70.100">
    <property type="match status" value="1"/>
</dbReference>
<sequence>MIKEVAELKIAAGMEQQFEAGVQQAIPLFKRAKGCHGMRMERSVEEPGSYMLFVEWESVDDHMVHFRGSEDFKEWRRLVGEFYSAPPRVFHTASAVEGF</sequence>
<proteinExistence type="predicted"/>
<dbReference type="EMBL" id="RXLQ01000017">
    <property type="protein sequence ID" value="RSZ56211.1"/>
    <property type="molecule type" value="Genomic_DNA"/>
</dbReference>
<protein>
    <submittedName>
        <fullName evidence="2">Antibiotic biosynthesis monooxygenase</fullName>
    </submittedName>
</protein>
<keyword evidence="3" id="KW-1185">Reference proteome</keyword>
<dbReference type="InterPro" id="IPR007138">
    <property type="entry name" value="ABM_dom"/>
</dbReference>
<dbReference type="AlphaFoldDB" id="A0A430HFC1"/>